<feature type="chain" id="PRO_5035160055" evidence="2">
    <location>
        <begin position="25"/>
        <end position="324"/>
    </location>
</feature>
<dbReference type="SUPFAM" id="SSF53850">
    <property type="entry name" value="Periplasmic binding protein-like II"/>
    <property type="match status" value="1"/>
</dbReference>
<proteinExistence type="inferred from homology"/>
<comment type="caution">
    <text evidence="3">The sequence shown here is derived from an EMBL/GenBank/DDBJ whole genome shotgun (WGS) entry which is preliminary data.</text>
</comment>
<dbReference type="Gene3D" id="3.40.190.150">
    <property type="entry name" value="Bordetella uptake gene, domain 1"/>
    <property type="match status" value="1"/>
</dbReference>
<comment type="similarity">
    <text evidence="1">Belongs to the UPF0065 (bug) family.</text>
</comment>
<name>A0A8J6PR19_9HYPH</name>
<reference evidence="3" key="1">
    <citation type="submission" date="2020-09" db="EMBL/GenBank/DDBJ databases">
        <title>Genome seq and assembly of Tianweitania sp.</title>
        <authorList>
            <person name="Chhetri G."/>
        </authorList>
    </citation>
    <scope>NUCLEOTIDE SEQUENCE</scope>
    <source>
        <strain evidence="3">Rool2</strain>
    </source>
</reference>
<dbReference type="PANTHER" id="PTHR42928">
    <property type="entry name" value="TRICARBOXYLATE-BINDING PROTEIN"/>
    <property type="match status" value="1"/>
</dbReference>
<dbReference type="PIRSF" id="PIRSF017082">
    <property type="entry name" value="YflP"/>
    <property type="match status" value="1"/>
</dbReference>
<evidence type="ECO:0000256" key="2">
    <source>
        <dbReference type="SAM" id="SignalP"/>
    </source>
</evidence>
<sequence>MMKLLQKAVIAAGIVVAVGSQVQAQDWPSKPIELVSVGAAGGSTDNVWRVIADSVTKTLGQAIAVNYKPGGGGHIAGEYTARQPADGYSFMLTTIHTHGITPNIYKSLKYNPIEDLRGVARLVTLPNVLYANSNLPINSVQNLIAYAKANPGKINYASSSLGASTHMSMVLFSQKAGIEMNHIPYKASAPAVQGILSGEADISFENLSAVMSQISAKTVKALAVSSAKRWPELPDVPTVAEAGLPGFEVSSWFGIVAPKGTPDAIVDKFSAAVEAALKDPANAQKMHMIGAEAAYLGPTDMDKMIREEVGRWKPVVEASGVKPE</sequence>
<dbReference type="Gene3D" id="3.40.190.10">
    <property type="entry name" value="Periplasmic binding protein-like II"/>
    <property type="match status" value="1"/>
</dbReference>
<dbReference type="InterPro" id="IPR005064">
    <property type="entry name" value="BUG"/>
</dbReference>
<dbReference type="AlphaFoldDB" id="A0A8J6PR19"/>
<dbReference type="EMBL" id="JACVVX010000012">
    <property type="protein sequence ID" value="MBD0417352.1"/>
    <property type="molecule type" value="Genomic_DNA"/>
</dbReference>
<evidence type="ECO:0000313" key="4">
    <source>
        <dbReference type="Proteomes" id="UP000643405"/>
    </source>
</evidence>
<organism evidence="3 4">
    <name type="scientific">Oryzicola mucosus</name>
    <dbReference type="NCBI Taxonomy" id="2767425"/>
    <lineage>
        <taxon>Bacteria</taxon>
        <taxon>Pseudomonadati</taxon>
        <taxon>Pseudomonadota</taxon>
        <taxon>Alphaproteobacteria</taxon>
        <taxon>Hyphomicrobiales</taxon>
        <taxon>Phyllobacteriaceae</taxon>
        <taxon>Oryzicola</taxon>
    </lineage>
</organism>
<protein>
    <submittedName>
        <fullName evidence="3">Tripartite tricarboxylate transporter substrate binding protein</fullName>
    </submittedName>
</protein>
<evidence type="ECO:0000313" key="3">
    <source>
        <dbReference type="EMBL" id="MBD0417352.1"/>
    </source>
</evidence>
<feature type="signal peptide" evidence="2">
    <location>
        <begin position="1"/>
        <end position="24"/>
    </location>
</feature>
<dbReference type="RefSeq" id="WP_188166792.1">
    <property type="nucleotide sequence ID" value="NZ_JACVVX010000012.1"/>
</dbReference>
<keyword evidence="4" id="KW-1185">Reference proteome</keyword>
<gene>
    <name evidence="3" type="ORF">ICI42_22170</name>
</gene>
<accession>A0A8J6PR19</accession>
<dbReference type="Pfam" id="PF03401">
    <property type="entry name" value="TctC"/>
    <property type="match status" value="1"/>
</dbReference>
<dbReference type="InterPro" id="IPR042100">
    <property type="entry name" value="Bug_dom1"/>
</dbReference>
<keyword evidence="2" id="KW-0732">Signal</keyword>
<evidence type="ECO:0000256" key="1">
    <source>
        <dbReference type="ARBA" id="ARBA00006987"/>
    </source>
</evidence>
<dbReference type="Proteomes" id="UP000643405">
    <property type="component" value="Unassembled WGS sequence"/>
</dbReference>
<dbReference type="PANTHER" id="PTHR42928:SF5">
    <property type="entry name" value="BLR1237 PROTEIN"/>
    <property type="match status" value="1"/>
</dbReference>
<dbReference type="CDD" id="cd07012">
    <property type="entry name" value="PBP2_Bug_TTT"/>
    <property type="match status" value="1"/>
</dbReference>